<keyword evidence="2" id="KW-1185">Reference proteome</keyword>
<comment type="caution">
    <text evidence="1">The sequence shown here is derived from an EMBL/GenBank/DDBJ whole genome shotgun (WGS) entry which is preliminary data.</text>
</comment>
<reference evidence="1" key="1">
    <citation type="submission" date="2022-07" db="EMBL/GenBank/DDBJ databases">
        <title>Genome Sequence of Phlebia brevispora.</title>
        <authorList>
            <person name="Buettner E."/>
        </authorList>
    </citation>
    <scope>NUCLEOTIDE SEQUENCE</scope>
    <source>
        <strain evidence="1">MPL23</strain>
    </source>
</reference>
<dbReference type="EMBL" id="JANHOG010002528">
    <property type="protein sequence ID" value="KAJ3522509.1"/>
    <property type="molecule type" value="Genomic_DNA"/>
</dbReference>
<evidence type="ECO:0000313" key="2">
    <source>
        <dbReference type="Proteomes" id="UP001148662"/>
    </source>
</evidence>
<dbReference type="Proteomes" id="UP001148662">
    <property type="component" value="Unassembled WGS sequence"/>
</dbReference>
<organism evidence="1 2">
    <name type="scientific">Phlebia brevispora</name>
    <dbReference type="NCBI Taxonomy" id="194682"/>
    <lineage>
        <taxon>Eukaryota</taxon>
        <taxon>Fungi</taxon>
        <taxon>Dikarya</taxon>
        <taxon>Basidiomycota</taxon>
        <taxon>Agaricomycotina</taxon>
        <taxon>Agaricomycetes</taxon>
        <taxon>Polyporales</taxon>
        <taxon>Meruliaceae</taxon>
        <taxon>Phlebia</taxon>
    </lineage>
</organism>
<proteinExistence type="predicted"/>
<accession>A0ACC1RNW0</accession>
<gene>
    <name evidence="1" type="ORF">NM688_g8864</name>
</gene>
<sequence>MSDTRGPTAAANKLAMSKALGAAFLNHQVEQLEKSVSANGPSGNWRDRRSRAPAQDYPRGGEHQQEAPERCGSEDGREKARNEYFNPEKEADVIVVDASVLVHALPHVKKWCRDGRQEVVIVPLEGMFRHSSPSIHHNPSFLFP</sequence>
<protein>
    <submittedName>
        <fullName evidence="1">Uncharacterized protein</fullName>
    </submittedName>
</protein>
<evidence type="ECO:0000313" key="1">
    <source>
        <dbReference type="EMBL" id="KAJ3522509.1"/>
    </source>
</evidence>
<name>A0ACC1RNW0_9APHY</name>